<feature type="chain" id="PRO_5032927301" description="Secreted protein" evidence="1">
    <location>
        <begin position="22"/>
        <end position="123"/>
    </location>
</feature>
<keyword evidence="1" id="KW-0732">Signal</keyword>
<evidence type="ECO:0000313" key="3">
    <source>
        <dbReference type="Proteomes" id="UP000663828"/>
    </source>
</evidence>
<accession>A0A816CUC4</accession>
<gene>
    <name evidence="2" type="ORF">XAT740_LOCUS51206</name>
</gene>
<feature type="non-terminal residue" evidence="2">
    <location>
        <position position="1"/>
    </location>
</feature>
<name>A0A816CUC4_ADIRI</name>
<evidence type="ECO:0008006" key="4">
    <source>
        <dbReference type="Google" id="ProtNLM"/>
    </source>
</evidence>
<reference evidence="2" key="1">
    <citation type="submission" date="2021-02" db="EMBL/GenBank/DDBJ databases">
        <authorList>
            <person name="Nowell W R."/>
        </authorList>
    </citation>
    <scope>NUCLEOTIDE SEQUENCE</scope>
</reference>
<evidence type="ECO:0000256" key="1">
    <source>
        <dbReference type="SAM" id="SignalP"/>
    </source>
</evidence>
<proteinExistence type="predicted"/>
<evidence type="ECO:0000313" key="2">
    <source>
        <dbReference type="EMBL" id="CAF1628217.1"/>
    </source>
</evidence>
<dbReference type="AlphaFoldDB" id="A0A816CUC4"/>
<dbReference type="EMBL" id="CAJNOR010008079">
    <property type="protein sequence ID" value="CAF1628217.1"/>
    <property type="molecule type" value="Genomic_DNA"/>
</dbReference>
<keyword evidence="3" id="KW-1185">Reference proteome</keyword>
<sequence length="123" mass="13600">MEQVGYLLLTVFYVLFNTIEGAHFRGGIISWRPLNSTPSGSSASILIHQRYFWNRQWGSFIPPYCTEANVAAETPIPVTSFMTCLVNCSSSSYPSGGLSTVMTTTDCDANPIIESWAGERYDT</sequence>
<dbReference type="Proteomes" id="UP000663828">
    <property type="component" value="Unassembled WGS sequence"/>
</dbReference>
<feature type="signal peptide" evidence="1">
    <location>
        <begin position="1"/>
        <end position="21"/>
    </location>
</feature>
<protein>
    <recommendedName>
        <fullName evidence="4">Secreted protein</fullName>
    </recommendedName>
</protein>
<comment type="caution">
    <text evidence="2">The sequence shown here is derived from an EMBL/GenBank/DDBJ whole genome shotgun (WGS) entry which is preliminary data.</text>
</comment>
<organism evidence="2 3">
    <name type="scientific">Adineta ricciae</name>
    <name type="common">Rotifer</name>
    <dbReference type="NCBI Taxonomy" id="249248"/>
    <lineage>
        <taxon>Eukaryota</taxon>
        <taxon>Metazoa</taxon>
        <taxon>Spiralia</taxon>
        <taxon>Gnathifera</taxon>
        <taxon>Rotifera</taxon>
        <taxon>Eurotatoria</taxon>
        <taxon>Bdelloidea</taxon>
        <taxon>Adinetida</taxon>
        <taxon>Adinetidae</taxon>
        <taxon>Adineta</taxon>
    </lineage>
</organism>